<evidence type="ECO:0000256" key="3">
    <source>
        <dbReference type="ARBA" id="ARBA00023163"/>
    </source>
</evidence>
<keyword evidence="1" id="KW-0805">Transcription regulation</keyword>
<dbReference type="InterPro" id="IPR020449">
    <property type="entry name" value="Tscrpt_reg_AraC-type_HTH"/>
</dbReference>
<dbReference type="PRINTS" id="PR00032">
    <property type="entry name" value="HTHARAC"/>
</dbReference>
<dbReference type="InterPro" id="IPR018062">
    <property type="entry name" value="HTH_AraC-typ_CS"/>
</dbReference>
<dbReference type="SMART" id="SM00342">
    <property type="entry name" value="HTH_ARAC"/>
    <property type="match status" value="1"/>
</dbReference>
<dbReference type="InterPro" id="IPR009057">
    <property type="entry name" value="Homeodomain-like_sf"/>
</dbReference>
<organism evidence="5 6">
    <name type="scientific">Pelagicoccus enzymogenes</name>
    <dbReference type="NCBI Taxonomy" id="2773457"/>
    <lineage>
        <taxon>Bacteria</taxon>
        <taxon>Pseudomonadati</taxon>
        <taxon>Verrucomicrobiota</taxon>
        <taxon>Opitutia</taxon>
        <taxon>Puniceicoccales</taxon>
        <taxon>Pelagicoccaceae</taxon>
        <taxon>Pelagicoccus</taxon>
    </lineage>
</organism>
<evidence type="ECO:0000313" key="6">
    <source>
        <dbReference type="Proteomes" id="UP000622317"/>
    </source>
</evidence>
<dbReference type="GO" id="GO:0043565">
    <property type="term" value="F:sequence-specific DNA binding"/>
    <property type="evidence" value="ECO:0007669"/>
    <property type="project" value="InterPro"/>
</dbReference>
<dbReference type="AlphaFoldDB" id="A0A927FDQ1"/>
<dbReference type="InterPro" id="IPR018060">
    <property type="entry name" value="HTH_AraC"/>
</dbReference>
<proteinExistence type="predicted"/>
<sequence>MPRYALQLLQRRLERTHLLDQAASDARILFRKRLRFVARDNANSDPAGDDAAQVEMKVGAVHLGWLSLSPGPGALERDAYRRWLKLVANDLSEHLSSPHGHGREVLPSRIAEAAQIIRDQHQESLSLGYVANAVGLSRERLSRLFHESLGITFSEYLNHARLETARALLTETDRSITDVAFESGFQSLSQFHRRFRTSENKSPSQYRIEQRP</sequence>
<dbReference type="GO" id="GO:0003700">
    <property type="term" value="F:DNA-binding transcription factor activity"/>
    <property type="evidence" value="ECO:0007669"/>
    <property type="project" value="InterPro"/>
</dbReference>
<keyword evidence="3" id="KW-0804">Transcription</keyword>
<comment type="caution">
    <text evidence="5">The sequence shown here is derived from an EMBL/GenBank/DDBJ whole genome shotgun (WGS) entry which is preliminary data.</text>
</comment>
<gene>
    <name evidence="5" type="ORF">IEN85_23700</name>
</gene>
<dbReference type="SUPFAM" id="SSF46689">
    <property type="entry name" value="Homeodomain-like"/>
    <property type="match status" value="2"/>
</dbReference>
<dbReference type="Pfam" id="PF12833">
    <property type="entry name" value="HTH_18"/>
    <property type="match status" value="1"/>
</dbReference>
<evidence type="ECO:0000256" key="1">
    <source>
        <dbReference type="ARBA" id="ARBA00023015"/>
    </source>
</evidence>
<protein>
    <submittedName>
        <fullName evidence="5">Helix-turn-helix transcriptional regulator</fullName>
    </submittedName>
</protein>
<name>A0A927FDQ1_9BACT</name>
<evidence type="ECO:0000259" key="4">
    <source>
        <dbReference type="PROSITE" id="PS01124"/>
    </source>
</evidence>
<feature type="domain" description="HTH araC/xylS-type" evidence="4">
    <location>
        <begin position="111"/>
        <end position="209"/>
    </location>
</feature>
<dbReference type="EMBL" id="JACYFG010000061">
    <property type="protein sequence ID" value="MBD5782524.1"/>
    <property type="molecule type" value="Genomic_DNA"/>
</dbReference>
<accession>A0A927FDQ1</accession>
<evidence type="ECO:0000256" key="2">
    <source>
        <dbReference type="ARBA" id="ARBA00023125"/>
    </source>
</evidence>
<evidence type="ECO:0000313" key="5">
    <source>
        <dbReference type="EMBL" id="MBD5782524.1"/>
    </source>
</evidence>
<dbReference type="PANTHER" id="PTHR43280:SF28">
    <property type="entry name" value="HTH-TYPE TRANSCRIPTIONAL ACTIVATOR RHAS"/>
    <property type="match status" value="1"/>
</dbReference>
<dbReference type="RefSeq" id="WP_191619600.1">
    <property type="nucleotide sequence ID" value="NZ_JACYFG010000061.1"/>
</dbReference>
<keyword evidence="6" id="KW-1185">Reference proteome</keyword>
<dbReference type="Gene3D" id="1.10.10.60">
    <property type="entry name" value="Homeodomain-like"/>
    <property type="match status" value="2"/>
</dbReference>
<dbReference type="PROSITE" id="PS01124">
    <property type="entry name" value="HTH_ARAC_FAMILY_2"/>
    <property type="match status" value="1"/>
</dbReference>
<dbReference type="Proteomes" id="UP000622317">
    <property type="component" value="Unassembled WGS sequence"/>
</dbReference>
<dbReference type="PANTHER" id="PTHR43280">
    <property type="entry name" value="ARAC-FAMILY TRANSCRIPTIONAL REGULATOR"/>
    <property type="match status" value="1"/>
</dbReference>
<keyword evidence="2" id="KW-0238">DNA-binding</keyword>
<dbReference type="PROSITE" id="PS00041">
    <property type="entry name" value="HTH_ARAC_FAMILY_1"/>
    <property type="match status" value="1"/>
</dbReference>
<reference evidence="5" key="1">
    <citation type="submission" date="2020-09" db="EMBL/GenBank/DDBJ databases">
        <title>Pelagicoccus enzymogenes sp. nov. with an EPS production, isolated from marine sediment.</title>
        <authorList>
            <person name="Feng X."/>
        </authorList>
    </citation>
    <scope>NUCLEOTIDE SEQUENCE</scope>
    <source>
        <strain evidence="5">NFK12</strain>
    </source>
</reference>